<dbReference type="AlphaFoldDB" id="A0A1F8E9U6"/>
<reference evidence="1 2" key="1">
    <citation type="journal article" date="2016" name="Nat. Commun.">
        <title>Thousands of microbial genomes shed light on interconnected biogeochemical processes in an aquifer system.</title>
        <authorList>
            <person name="Anantharaman K."/>
            <person name="Brown C.T."/>
            <person name="Hug L.A."/>
            <person name="Sharon I."/>
            <person name="Castelle C.J."/>
            <person name="Probst A.J."/>
            <person name="Thomas B.C."/>
            <person name="Singh A."/>
            <person name="Wilkins M.J."/>
            <person name="Karaoz U."/>
            <person name="Brodie E.L."/>
            <person name="Williams K.H."/>
            <person name="Hubbard S.S."/>
            <person name="Banfield J.F."/>
        </authorList>
    </citation>
    <scope>NUCLEOTIDE SEQUENCE [LARGE SCALE GENOMIC DNA]</scope>
</reference>
<name>A0A1F8E9U6_9BACT</name>
<dbReference type="Proteomes" id="UP000178520">
    <property type="component" value="Unassembled WGS sequence"/>
</dbReference>
<gene>
    <name evidence="1" type="ORF">A2735_03730</name>
</gene>
<proteinExistence type="predicted"/>
<evidence type="ECO:0000313" key="1">
    <source>
        <dbReference type="EMBL" id="OGM97681.1"/>
    </source>
</evidence>
<evidence type="ECO:0000313" key="2">
    <source>
        <dbReference type="Proteomes" id="UP000178520"/>
    </source>
</evidence>
<comment type="caution">
    <text evidence="1">The sequence shown here is derived from an EMBL/GenBank/DDBJ whole genome shotgun (WGS) entry which is preliminary data.</text>
</comment>
<dbReference type="EMBL" id="MGJA01000010">
    <property type="protein sequence ID" value="OGM97681.1"/>
    <property type="molecule type" value="Genomic_DNA"/>
</dbReference>
<sequence length="194" mass="22000">MKFENAKFVPEAECGKPVIYLYPEHATEVSVYLEPQGGFSYTEPQYDNGWKVLAQPDGTLTEIQSGKQYPYLFWEGRGGIYEQPKKGFVVAQSNVHTFLLSSLTKLGLNTKEIANFVEFWEPRMQGSPYYFVSFLGTQAMDTLAPMLVVPKPDTIIRILMDFSPLNKPVQVEPVQLHSIPREGFTVIEWGGVIR</sequence>
<protein>
    <submittedName>
        <fullName evidence="1">Uncharacterized protein</fullName>
    </submittedName>
</protein>
<dbReference type="STRING" id="1802660.A2735_03730"/>
<organism evidence="1 2">
    <name type="scientific">Candidatus Yanofskybacteria bacterium RIFCSPHIGHO2_01_FULL_41_21</name>
    <dbReference type="NCBI Taxonomy" id="1802660"/>
    <lineage>
        <taxon>Bacteria</taxon>
        <taxon>Candidatus Yanofskyibacteriota</taxon>
    </lineage>
</organism>
<accession>A0A1F8E9U6</accession>